<dbReference type="SMART" id="SM00091">
    <property type="entry name" value="PAS"/>
    <property type="match status" value="1"/>
</dbReference>
<dbReference type="NCBIfam" id="TIGR00229">
    <property type="entry name" value="sensory_box"/>
    <property type="match status" value="1"/>
</dbReference>
<dbReference type="InterPro" id="IPR035965">
    <property type="entry name" value="PAS-like_dom_sf"/>
</dbReference>
<organism evidence="2 3">
    <name type="scientific">Aliidiomarina taiwanensis</name>
    <dbReference type="NCBI Taxonomy" id="946228"/>
    <lineage>
        <taxon>Bacteria</taxon>
        <taxon>Pseudomonadati</taxon>
        <taxon>Pseudomonadota</taxon>
        <taxon>Gammaproteobacteria</taxon>
        <taxon>Alteromonadales</taxon>
        <taxon>Idiomarinaceae</taxon>
        <taxon>Aliidiomarina</taxon>
    </lineage>
</organism>
<reference evidence="2 3" key="1">
    <citation type="journal article" date="2011" name="Front. Microbiol.">
        <title>Genomic signatures of strain selection and enhancement in Bacillus atrophaeus var. globigii, a historical biowarfare simulant.</title>
        <authorList>
            <person name="Gibbons H.S."/>
            <person name="Broomall S.M."/>
            <person name="McNew L.A."/>
            <person name="Daligault H."/>
            <person name="Chapman C."/>
            <person name="Bruce D."/>
            <person name="Karavis M."/>
            <person name="Krepps M."/>
            <person name="McGregor P.A."/>
            <person name="Hong C."/>
            <person name="Park K.H."/>
            <person name="Akmal A."/>
            <person name="Feldman A."/>
            <person name="Lin J.S."/>
            <person name="Chang W.E."/>
            <person name="Higgs B.W."/>
            <person name="Demirev P."/>
            <person name="Lindquist J."/>
            <person name="Liem A."/>
            <person name="Fochler E."/>
            <person name="Read T.D."/>
            <person name="Tapia R."/>
            <person name="Johnson S."/>
            <person name="Bishop-Lilly K.A."/>
            <person name="Detter C."/>
            <person name="Han C."/>
            <person name="Sozhamannan S."/>
            <person name="Rosenzweig C.N."/>
            <person name="Skowronski E.W."/>
        </authorList>
    </citation>
    <scope>NUCLEOTIDE SEQUENCE [LARGE SCALE GENOMIC DNA]</scope>
    <source>
        <strain evidence="2 3">AIT1</strain>
    </source>
</reference>
<dbReference type="Gene3D" id="3.30.450.20">
    <property type="entry name" value="PAS domain"/>
    <property type="match status" value="1"/>
</dbReference>
<dbReference type="CDD" id="cd00130">
    <property type="entry name" value="PAS"/>
    <property type="match status" value="1"/>
</dbReference>
<gene>
    <name evidence="2" type="ORF">CWE15_06715</name>
</gene>
<dbReference type="RefSeq" id="WP_126757323.1">
    <property type="nucleotide sequence ID" value="NZ_PIPQ01000003.1"/>
</dbReference>
<keyword evidence="3" id="KW-1185">Reference proteome</keyword>
<comment type="caution">
    <text evidence="2">The sequence shown here is derived from an EMBL/GenBank/DDBJ whole genome shotgun (WGS) entry which is preliminary data.</text>
</comment>
<evidence type="ECO:0000313" key="2">
    <source>
        <dbReference type="EMBL" id="RUO40446.1"/>
    </source>
</evidence>
<dbReference type="InterPro" id="IPR013767">
    <property type="entry name" value="PAS_fold"/>
</dbReference>
<feature type="domain" description="PAS" evidence="1">
    <location>
        <begin position="10"/>
        <end position="66"/>
    </location>
</feature>
<dbReference type="GO" id="GO:0006355">
    <property type="term" value="P:regulation of DNA-templated transcription"/>
    <property type="evidence" value="ECO:0007669"/>
    <property type="project" value="InterPro"/>
</dbReference>
<dbReference type="OrthoDB" id="1316910at2"/>
<evidence type="ECO:0000259" key="1">
    <source>
        <dbReference type="PROSITE" id="PS50112"/>
    </source>
</evidence>
<dbReference type="InterPro" id="IPR000014">
    <property type="entry name" value="PAS"/>
</dbReference>
<dbReference type="Pfam" id="PF00989">
    <property type="entry name" value="PAS"/>
    <property type="match status" value="1"/>
</dbReference>
<protein>
    <recommendedName>
        <fullName evidence="1">PAS domain-containing protein</fullName>
    </recommendedName>
</protein>
<dbReference type="AlphaFoldDB" id="A0A432X1K1"/>
<dbReference type="SUPFAM" id="SSF55785">
    <property type="entry name" value="PYP-like sensor domain (PAS domain)"/>
    <property type="match status" value="1"/>
</dbReference>
<name>A0A432X1K1_9GAMM</name>
<proteinExistence type="predicted"/>
<sequence length="101" mass="11737">MTNTSSNKTHETRFHKLFEDTQSMSIQGYRMDGSVVYWNAASERIYGYSINGALEKTLYDLIIPEEMRDDVKKSVAWMFENRKEIPPARLSLKHKDGSMLT</sequence>
<accession>A0A432X1K1</accession>
<dbReference type="Proteomes" id="UP000286976">
    <property type="component" value="Unassembled WGS sequence"/>
</dbReference>
<evidence type="ECO:0000313" key="3">
    <source>
        <dbReference type="Proteomes" id="UP000286976"/>
    </source>
</evidence>
<dbReference type="EMBL" id="PIPQ01000003">
    <property type="protein sequence ID" value="RUO40446.1"/>
    <property type="molecule type" value="Genomic_DNA"/>
</dbReference>
<dbReference type="PROSITE" id="PS50112">
    <property type="entry name" value="PAS"/>
    <property type="match status" value="1"/>
</dbReference>